<name>A0ABT3NBV1_9BACT</name>
<evidence type="ECO:0000259" key="6">
    <source>
        <dbReference type="Pfam" id="PF13458"/>
    </source>
</evidence>
<dbReference type="InterPro" id="IPR000709">
    <property type="entry name" value="Leu_Ile_Val-bd"/>
</dbReference>
<organism evidence="7 8">
    <name type="scientific">Desulfobotulus pelophilus</name>
    <dbReference type="NCBI Taxonomy" id="2823377"/>
    <lineage>
        <taxon>Bacteria</taxon>
        <taxon>Pseudomonadati</taxon>
        <taxon>Thermodesulfobacteriota</taxon>
        <taxon>Desulfobacteria</taxon>
        <taxon>Desulfobacterales</taxon>
        <taxon>Desulfobacteraceae</taxon>
        <taxon>Desulfobotulus</taxon>
    </lineage>
</organism>
<dbReference type="PANTHER" id="PTHR47151:SF2">
    <property type="entry name" value="AMINO ACID BINDING PROTEIN"/>
    <property type="match status" value="1"/>
</dbReference>
<feature type="signal peptide" evidence="5">
    <location>
        <begin position="1"/>
        <end position="24"/>
    </location>
</feature>
<evidence type="ECO:0000256" key="5">
    <source>
        <dbReference type="SAM" id="SignalP"/>
    </source>
</evidence>
<dbReference type="InterPro" id="IPR028081">
    <property type="entry name" value="Leu-bd"/>
</dbReference>
<protein>
    <submittedName>
        <fullName evidence="7">Branched-chain amino acid ABC transporter substrate-binding protein</fullName>
    </submittedName>
</protein>
<dbReference type="CDD" id="cd06342">
    <property type="entry name" value="PBP1_ABC_LIVBP-like"/>
    <property type="match status" value="1"/>
</dbReference>
<gene>
    <name evidence="7" type="ORF">OOT00_13230</name>
</gene>
<evidence type="ECO:0000256" key="2">
    <source>
        <dbReference type="ARBA" id="ARBA00022448"/>
    </source>
</evidence>
<dbReference type="RefSeq" id="WP_265425860.1">
    <property type="nucleotide sequence ID" value="NZ_JAPFPW010000018.1"/>
</dbReference>
<feature type="domain" description="Leucine-binding protein" evidence="6">
    <location>
        <begin position="33"/>
        <end position="370"/>
    </location>
</feature>
<evidence type="ECO:0000313" key="7">
    <source>
        <dbReference type="EMBL" id="MCW7754948.1"/>
    </source>
</evidence>
<dbReference type="InterPro" id="IPR028082">
    <property type="entry name" value="Peripla_BP_I"/>
</dbReference>
<comment type="caution">
    <text evidence="7">The sequence shown here is derived from an EMBL/GenBank/DDBJ whole genome shotgun (WGS) entry which is preliminary data.</text>
</comment>
<dbReference type="Gene3D" id="3.40.50.2300">
    <property type="match status" value="2"/>
</dbReference>
<keyword evidence="3 5" id="KW-0732">Signal</keyword>
<dbReference type="EMBL" id="JAPFPW010000018">
    <property type="protein sequence ID" value="MCW7754948.1"/>
    <property type="molecule type" value="Genomic_DNA"/>
</dbReference>
<accession>A0ABT3NBV1</accession>
<dbReference type="PROSITE" id="PS51257">
    <property type="entry name" value="PROKAR_LIPOPROTEIN"/>
    <property type="match status" value="1"/>
</dbReference>
<comment type="similarity">
    <text evidence="1">Belongs to the leucine-binding protein family.</text>
</comment>
<evidence type="ECO:0000256" key="4">
    <source>
        <dbReference type="ARBA" id="ARBA00022970"/>
    </source>
</evidence>
<evidence type="ECO:0000313" key="8">
    <source>
        <dbReference type="Proteomes" id="UP001209681"/>
    </source>
</evidence>
<dbReference type="Pfam" id="PF13458">
    <property type="entry name" value="Peripla_BP_6"/>
    <property type="match status" value="1"/>
</dbReference>
<proteinExistence type="inferred from homology"/>
<keyword evidence="2" id="KW-0813">Transport</keyword>
<reference evidence="7 8" key="1">
    <citation type="submission" date="2022-11" db="EMBL/GenBank/DDBJ databases">
        <title>Desulfobotulus tamanensis H1 sp. nov. - anaerobic, alkaliphilic, sulphate reducing bacterium isolated from terrestrial mud volcano.</title>
        <authorList>
            <person name="Frolova A."/>
            <person name="Merkel A.Y."/>
            <person name="Slobodkin A.I."/>
        </authorList>
    </citation>
    <scope>NUCLEOTIDE SEQUENCE [LARGE SCALE GENOMIC DNA]</scope>
    <source>
        <strain evidence="7 8">H1</strain>
    </source>
</reference>
<dbReference type="PANTHER" id="PTHR47151">
    <property type="entry name" value="LEU/ILE/VAL-BINDING ABC TRANSPORTER SUBUNIT"/>
    <property type="match status" value="1"/>
</dbReference>
<keyword evidence="4" id="KW-0029">Amino-acid transport</keyword>
<dbReference type="Proteomes" id="UP001209681">
    <property type="component" value="Unassembled WGS sequence"/>
</dbReference>
<evidence type="ECO:0000256" key="3">
    <source>
        <dbReference type="ARBA" id="ARBA00022729"/>
    </source>
</evidence>
<keyword evidence="8" id="KW-1185">Reference proteome</keyword>
<sequence>MKSFVRLSCSMVLVLLATTFFVSCGKKTEDEVIKIGYGGALSGDLASYGIPSRRAAELVIKNINAGGGLLGRQVVLLAEDDVCRPEVATNTATKLATEGVVAVIGHICSGATISALGIYNSTNTVCISPSATSPEITQSGDYPVFFRTIAPDDAQARLQVDFALDTLGLERIAILHDRGDYGRGLAEFARKFIQESGQAEVVLYEGITTGAMDYTSVVQNIRRSQADAVIYGGYHPEASKLVMQMRNSDMKTLFISADGVKDDTFIRVAGEYAEGVYATGPVDVSENPLAVAAREEHRQTYGDDPGAFFLNAYAASMALMNAIEKAGATDAASIMNALRSEYIDTPLGNISFDEKGDAIGVGFSMYQVQDGVYVELKE</sequence>
<dbReference type="PRINTS" id="PR00337">
    <property type="entry name" value="LEUILEVALBP"/>
</dbReference>
<dbReference type="SUPFAM" id="SSF53822">
    <property type="entry name" value="Periplasmic binding protein-like I"/>
    <property type="match status" value="1"/>
</dbReference>
<evidence type="ECO:0000256" key="1">
    <source>
        <dbReference type="ARBA" id="ARBA00010062"/>
    </source>
</evidence>
<feature type="chain" id="PRO_5046585965" evidence="5">
    <location>
        <begin position="25"/>
        <end position="378"/>
    </location>
</feature>